<evidence type="ECO:0008006" key="3">
    <source>
        <dbReference type="Google" id="ProtNLM"/>
    </source>
</evidence>
<proteinExistence type="predicted"/>
<protein>
    <recommendedName>
        <fullName evidence="3">Glycosyl hydrolase-like 10 domain-containing protein</fullName>
    </recommendedName>
</protein>
<keyword evidence="2" id="KW-1185">Reference proteome</keyword>
<name>A0A549TFA7_9HYPH</name>
<reference evidence="1 2" key="1">
    <citation type="submission" date="2019-07" db="EMBL/GenBank/DDBJ databases">
        <title>Ln-dependent methylotrophs.</title>
        <authorList>
            <person name="Tani A."/>
        </authorList>
    </citation>
    <scope>NUCLEOTIDE SEQUENCE [LARGE SCALE GENOMIC DNA]</scope>
    <source>
        <strain evidence="1 2">SM12</strain>
    </source>
</reference>
<gene>
    <name evidence="1" type="ORF">FNA46_04560</name>
</gene>
<dbReference type="AlphaFoldDB" id="A0A549TFA7"/>
<evidence type="ECO:0000313" key="1">
    <source>
        <dbReference type="EMBL" id="TRL41211.1"/>
    </source>
</evidence>
<dbReference type="SUPFAM" id="SSF51445">
    <property type="entry name" value="(Trans)glycosidases"/>
    <property type="match status" value="1"/>
</dbReference>
<comment type="caution">
    <text evidence="1">The sequence shown here is derived from an EMBL/GenBank/DDBJ whole genome shotgun (WGS) entry which is preliminary data.</text>
</comment>
<dbReference type="InterPro" id="IPR017853">
    <property type="entry name" value="GH"/>
</dbReference>
<dbReference type="RefSeq" id="WP_142881152.1">
    <property type="nucleotide sequence ID" value="NZ_VJMG01000010.1"/>
</dbReference>
<sequence>MTGKPDPSQKFVGIQISPISFLDEGVEAVLDTLQNRVGVNVLMLGTVSWLGLKTGRSISWQLDGWPDHGVPEPFAMTGGAYFDPDPAYYGGTFMKDYRTRDPQFDGKDILKMVLPAAHARGMTVYIELMEPFFKYTGHGSVNTVDIPNLAQAMEIDIFGRIGSDPSTSHPGYRNWILSMIEDQVRNHDIDGVMWCNERNSPLDTLIQGGAPGDFSSHARREAMERGIDVEACRKALLNLYDFMQEAKAGKSFADGAFITFLRTLLANPEALIWERFWLERNKDLDRELYGLVKWCKPSLPFGLNVWNRNHFNIFRKAQWPWEEQTLYADWVKPITYQHQAGEVFAKELGFFQKTILRDFSPDEATAVLYRLLGLKEAPYASVIQTGMDPDTYVEGQCADAVRGVNGKAKVFMGIGVDAPRTRADQAQCTPDIAYRSVMATYRAGGDGIVLAPNYASMKLTNLDGVAKALTELGLK</sequence>
<dbReference type="EMBL" id="VJMG01000010">
    <property type="protein sequence ID" value="TRL41211.1"/>
    <property type="molecule type" value="Genomic_DNA"/>
</dbReference>
<organism evidence="1 2">
    <name type="scientific">Rhizobium straminoryzae</name>
    <dbReference type="NCBI Taxonomy" id="1387186"/>
    <lineage>
        <taxon>Bacteria</taxon>
        <taxon>Pseudomonadati</taxon>
        <taxon>Pseudomonadota</taxon>
        <taxon>Alphaproteobacteria</taxon>
        <taxon>Hyphomicrobiales</taxon>
        <taxon>Rhizobiaceae</taxon>
        <taxon>Rhizobium/Agrobacterium group</taxon>
        <taxon>Rhizobium</taxon>
    </lineage>
</organism>
<evidence type="ECO:0000313" key="2">
    <source>
        <dbReference type="Proteomes" id="UP000316801"/>
    </source>
</evidence>
<dbReference type="Gene3D" id="3.20.20.80">
    <property type="entry name" value="Glycosidases"/>
    <property type="match status" value="1"/>
</dbReference>
<dbReference type="Proteomes" id="UP000316801">
    <property type="component" value="Unassembled WGS sequence"/>
</dbReference>
<accession>A0A549TFA7</accession>